<evidence type="ECO:0000313" key="1">
    <source>
        <dbReference type="EMBL" id="ART79416.1"/>
    </source>
</evidence>
<dbReference type="EMBL" id="CP021376">
    <property type="protein sequence ID" value="ART79416.1"/>
    <property type="molecule type" value="Genomic_DNA"/>
</dbReference>
<name>A0A1Y0CX02_9GAMM</name>
<gene>
    <name evidence="1" type="ORF">CBP12_04000</name>
</gene>
<dbReference type="InterPro" id="IPR029058">
    <property type="entry name" value="AB_hydrolase_fold"/>
</dbReference>
<organism evidence="1 2">
    <name type="scientific">Oceanisphaera avium</name>
    <dbReference type="NCBI Taxonomy" id="1903694"/>
    <lineage>
        <taxon>Bacteria</taxon>
        <taxon>Pseudomonadati</taxon>
        <taxon>Pseudomonadota</taxon>
        <taxon>Gammaproteobacteria</taxon>
        <taxon>Aeromonadales</taxon>
        <taxon>Aeromonadaceae</taxon>
        <taxon>Oceanisphaera</taxon>
    </lineage>
</organism>
<sequence>MNVLSVLNAVGLRTFNATPVMRFNLPKTYQNGCETLAYSYRLMKGMHPLNYKESLMHTQAPVLVMVGTHDESLTASEFESSILLFKQDVTIAYFKQVTHLGIMVNESAMQAAARWITEHGQNES</sequence>
<evidence type="ECO:0008006" key="3">
    <source>
        <dbReference type="Google" id="ProtNLM"/>
    </source>
</evidence>
<dbReference type="Proteomes" id="UP000243793">
    <property type="component" value="Chromosome"/>
</dbReference>
<evidence type="ECO:0000313" key="2">
    <source>
        <dbReference type="Proteomes" id="UP000243793"/>
    </source>
</evidence>
<proteinExistence type="predicted"/>
<accession>A0A1Y0CX02</accession>
<protein>
    <recommendedName>
        <fullName evidence="3">Serine aminopeptidase S33 domain-containing protein</fullName>
    </recommendedName>
</protein>
<dbReference type="AlphaFoldDB" id="A0A1Y0CX02"/>
<dbReference type="SUPFAM" id="SSF53474">
    <property type="entry name" value="alpha/beta-Hydrolases"/>
    <property type="match status" value="1"/>
</dbReference>
<keyword evidence="2" id="KW-1185">Reference proteome</keyword>
<dbReference type="KEGG" id="ocm:CBP12_04000"/>
<dbReference type="Gene3D" id="3.40.50.1820">
    <property type="entry name" value="alpha/beta hydrolase"/>
    <property type="match status" value="1"/>
</dbReference>
<reference evidence="2" key="1">
    <citation type="submission" date="2017-05" db="EMBL/GenBank/DDBJ databases">
        <authorList>
            <person name="Sung H."/>
        </authorList>
    </citation>
    <scope>NUCLEOTIDE SEQUENCE [LARGE SCALE GENOMIC DNA]</scope>
    <source>
        <strain evidence="2">AMac2203</strain>
    </source>
</reference>